<comment type="caution">
    <text evidence="1">The sequence shown here is derived from an EMBL/GenBank/DDBJ whole genome shotgun (WGS) entry which is preliminary data.</text>
</comment>
<organism evidence="1 2">
    <name type="scientific">Thamnidium elegans</name>
    <dbReference type="NCBI Taxonomy" id="101142"/>
    <lineage>
        <taxon>Eukaryota</taxon>
        <taxon>Fungi</taxon>
        <taxon>Fungi incertae sedis</taxon>
        <taxon>Mucoromycota</taxon>
        <taxon>Mucoromycotina</taxon>
        <taxon>Mucoromycetes</taxon>
        <taxon>Mucorales</taxon>
        <taxon>Mucorineae</taxon>
        <taxon>Mucoraceae</taxon>
        <taxon>Thamnidium</taxon>
    </lineage>
</organism>
<gene>
    <name evidence="1" type="ORF">INT48_006750</name>
</gene>
<feature type="non-terminal residue" evidence="1">
    <location>
        <position position="1"/>
    </location>
</feature>
<evidence type="ECO:0000313" key="1">
    <source>
        <dbReference type="EMBL" id="KAG2234833.1"/>
    </source>
</evidence>
<dbReference type="AlphaFoldDB" id="A0A8H7VZW5"/>
<dbReference type="Proteomes" id="UP000613177">
    <property type="component" value="Unassembled WGS sequence"/>
</dbReference>
<dbReference type="EMBL" id="JAEPRE010000045">
    <property type="protein sequence ID" value="KAG2234833.1"/>
    <property type="molecule type" value="Genomic_DNA"/>
</dbReference>
<protein>
    <submittedName>
        <fullName evidence="1">Uncharacterized protein</fullName>
    </submittedName>
</protein>
<evidence type="ECO:0000313" key="2">
    <source>
        <dbReference type="Proteomes" id="UP000613177"/>
    </source>
</evidence>
<reference evidence="1" key="1">
    <citation type="submission" date="2021-01" db="EMBL/GenBank/DDBJ databases">
        <title>Metabolic potential, ecology and presence of endohyphal bacteria is reflected in genomic diversity of Mucoromycotina.</title>
        <authorList>
            <person name="Muszewska A."/>
            <person name="Okrasinska A."/>
            <person name="Steczkiewicz K."/>
            <person name="Drgas O."/>
            <person name="Orlowska M."/>
            <person name="Perlinska-Lenart U."/>
            <person name="Aleksandrzak-Piekarczyk T."/>
            <person name="Szatraj K."/>
            <person name="Zielenkiewicz U."/>
            <person name="Pilsyk S."/>
            <person name="Malc E."/>
            <person name="Mieczkowski P."/>
            <person name="Kruszewska J.S."/>
            <person name="Biernat P."/>
            <person name="Pawlowska J."/>
        </authorList>
    </citation>
    <scope>NUCLEOTIDE SEQUENCE</scope>
    <source>
        <strain evidence="1">WA0000018081</strain>
    </source>
</reference>
<accession>A0A8H7VZW5</accession>
<name>A0A8H7VZW5_9FUNG</name>
<sequence>RGGGVVVEETICNEAKEYSVEHQRSLKKLKKKKKDDLIKTLPESLTTMPITLDGKKYFDR</sequence>
<keyword evidence="2" id="KW-1185">Reference proteome</keyword>
<proteinExistence type="predicted"/>